<organism evidence="2 3">
    <name type="scientific">Prevotella denticola CRIS 18C-A</name>
    <dbReference type="NCBI Taxonomy" id="944557"/>
    <lineage>
        <taxon>Bacteria</taxon>
        <taxon>Pseudomonadati</taxon>
        <taxon>Bacteroidota</taxon>
        <taxon>Bacteroidia</taxon>
        <taxon>Bacteroidales</taxon>
        <taxon>Prevotellaceae</taxon>
        <taxon>Prevotella</taxon>
    </lineage>
</organism>
<proteinExistence type="predicted"/>
<feature type="region of interest" description="Disordered" evidence="1">
    <location>
        <begin position="18"/>
        <end position="45"/>
    </location>
</feature>
<sequence length="45" mass="5133">MCGENRKAAREAAIFYSRPEDEATNTHTLSEYKKRNGRKDTGISE</sequence>
<evidence type="ECO:0000313" key="2">
    <source>
        <dbReference type="EMBL" id="EGC86825.1"/>
    </source>
</evidence>
<name>F0H5U4_9BACT</name>
<evidence type="ECO:0000313" key="3">
    <source>
        <dbReference type="Proteomes" id="UP000003155"/>
    </source>
</evidence>
<dbReference type="EMBL" id="AEXO01000038">
    <property type="protein sequence ID" value="EGC86825.1"/>
    <property type="molecule type" value="Genomic_DNA"/>
</dbReference>
<gene>
    <name evidence="2" type="ORF">HMPREF9303_1670</name>
</gene>
<accession>F0H5U4</accession>
<evidence type="ECO:0000256" key="1">
    <source>
        <dbReference type="SAM" id="MobiDB-lite"/>
    </source>
</evidence>
<feature type="compositionally biased region" description="Basic and acidic residues" evidence="1">
    <location>
        <begin position="30"/>
        <end position="45"/>
    </location>
</feature>
<comment type="caution">
    <text evidence="2">The sequence shown here is derived from an EMBL/GenBank/DDBJ whole genome shotgun (WGS) entry which is preliminary data.</text>
</comment>
<protein>
    <submittedName>
        <fullName evidence="2">Uncharacterized protein</fullName>
    </submittedName>
</protein>
<reference evidence="2 3" key="1">
    <citation type="submission" date="2011-02" db="EMBL/GenBank/DDBJ databases">
        <authorList>
            <person name="Durkin A.S."/>
            <person name="Madupu R."/>
            <person name="Torralba M."/>
            <person name="Gillis M."/>
            <person name="Methe B."/>
            <person name="Sutton G."/>
            <person name="Nelson K.E."/>
        </authorList>
    </citation>
    <scope>NUCLEOTIDE SEQUENCE [LARGE SCALE GENOMIC DNA]</scope>
    <source>
        <strain evidence="2 3">CRIS 18C-A</strain>
    </source>
</reference>
<keyword evidence="3" id="KW-1185">Reference proteome</keyword>
<dbReference type="AlphaFoldDB" id="F0H5U4"/>
<dbReference type="Proteomes" id="UP000003155">
    <property type="component" value="Unassembled WGS sequence"/>
</dbReference>